<sequence length="43" mass="4840">MARQIYRTLIEPSFNTVALLGDAYEYIGQTFILLSEVLLAAAY</sequence>
<dbReference type="EMBL" id="JAQKRA010000010">
    <property type="protein sequence ID" value="MDB6492370.1"/>
    <property type="molecule type" value="Genomic_DNA"/>
</dbReference>
<organism evidence="1 2">
    <name type="scientific">Bifidobacterium pseudocatenulatum</name>
    <dbReference type="NCBI Taxonomy" id="28026"/>
    <lineage>
        <taxon>Bacteria</taxon>
        <taxon>Bacillati</taxon>
        <taxon>Actinomycetota</taxon>
        <taxon>Actinomycetes</taxon>
        <taxon>Bifidobacteriales</taxon>
        <taxon>Bifidobacteriaceae</taxon>
        <taxon>Bifidobacterium</taxon>
    </lineage>
</organism>
<protein>
    <recommendedName>
        <fullName evidence="3">ABC transporter permease</fullName>
    </recommendedName>
</protein>
<dbReference type="AlphaFoldDB" id="A0ABD4W9Q8"/>
<comment type="caution">
    <text evidence="1">The sequence shown here is derived from an EMBL/GenBank/DDBJ whole genome shotgun (WGS) entry which is preliminary data.</text>
</comment>
<reference evidence="1 2" key="1">
    <citation type="submission" date="2023-01" db="EMBL/GenBank/DDBJ databases">
        <title>Human gut microbiome strain richness.</title>
        <authorList>
            <person name="Chen-Liaw A."/>
        </authorList>
    </citation>
    <scope>NUCLEOTIDE SEQUENCE [LARGE SCALE GENOMIC DNA]</scope>
    <source>
        <strain evidence="1 2">RTP21311st1_C8_RTP21311_201001</strain>
    </source>
</reference>
<gene>
    <name evidence="1" type="ORF">PMN70_09285</name>
</gene>
<dbReference type="RefSeq" id="WP_256865909.1">
    <property type="nucleotide sequence ID" value="NZ_BCYB01000035.1"/>
</dbReference>
<dbReference type="Proteomes" id="UP001212008">
    <property type="component" value="Unassembled WGS sequence"/>
</dbReference>
<name>A0ABD4W9Q8_BIFPS</name>
<accession>A0ABD4W9Q8</accession>
<evidence type="ECO:0008006" key="3">
    <source>
        <dbReference type="Google" id="ProtNLM"/>
    </source>
</evidence>
<evidence type="ECO:0000313" key="1">
    <source>
        <dbReference type="EMBL" id="MDB6492370.1"/>
    </source>
</evidence>
<evidence type="ECO:0000313" key="2">
    <source>
        <dbReference type="Proteomes" id="UP001212008"/>
    </source>
</evidence>
<proteinExistence type="predicted"/>